<keyword evidence="2" id="KW-1133">Transmembrane helix</keyword>
<dbReference type="InParanoid" id="A0A6I9HM67"/>
<evidence type="ECO:0000259" key="3">
    <source>
        <dbReference type="Pfam" id="PF23665"/>
    </source>
</evidence>
<dbReference type="PANTHER" id="PTHR14477:SF1">
    <property type="entry name" value="CUB DOMAIN-CONTAINING PROTEIN 1"/>
    <property type="match status" value="1"/>
</dbReference>
<dbReference type="GeneID" id="102036036"/>
<dbReference type="InterPro" id="IPR056269">
    <property type="entry name" value="CUB_CDCP1_2nd_5th"/>
</dbReference>
<feature type="region of interest" description="Disordered" evidence="1">
    <location>
        <begin position="760"/>
        <end position="837"/>
    </location>
</feature>
<evidence type="ECO:0000256" key="2">
    <source>
        <dbReference type="SAM" id="Phobius"/>
    </source>
</evidence>
<feature type="domain" description="CDCP1 second and fifth CUB" evidence="5">
    <location>
        <begin position="104"/>
        <end position="207"/>
    </location>
</feature>
<feature type="domain" description="CDCP1 third and sixth CUB" evidence="3">
    <location>
        <begin position="213"/>
        <end position="316"/>
    </location>
</feature>
<feature type="domain" description="CDCP1 second and fifth CUB" evidence="5">
    <location>
        <begin position="439"/>
        <end position="518"/>
    </location>
</feature>
<dbReference type="Pfam" id="PF23665">
    <property type="entry name" value="CDCP1_CUB_6"/>
    <property type="match status" value="2"/>
</dbReference>
<protein>
    <submittedName>
        <fullName evidence="8">CUB domain-containing protein 1</fullName>
    </submittedName>
</protein>
<dbReference type="OrthoDB" id="8960034at2759"/>
<reference evidence="8" key="1">
    <citation type="submission" date="2025-08" db="UniProtKB">
        <authorList>
            <consortium name="RefSeq"/>
        </authorList>
    </citation>
    <scope>IDENTIFICATION</scope>
</reference>
<accession>A0A6I9HM67</accession>
<feature type="compositionally biased region" description="Polar residues" evidence="1">
    <location>
        <begin position="796"/>
        <end position="809"/>
    </location>
</feature>
<keyword evidence="7" id="KW-1185">Reference proteome</keyword>
<dbReference type="Proteomes" id="UP000504602">
    <property type="component" value="Unplaced"/>
</dbReference>
<evidence type="ECO:0000259" key="4">
    <source>
        <dbReference type="Pfam" id="PF23667"/>
    </source>
</evidence>
<dbReference type="AlphaFoldDB" id="A0A6I9HM67"/>
<feature type="domain" description="CDCP1 third and sixth CUB" evidence="3">
    <location>
        <begin position="539"/>
        <end position="652"/>
    </location>
</feature>
<dbReference type="KEGG" id="gfr:102036036"/>
<gene>
    <name evidence="8" type="primary">CDCP1</name>
</gene>
<feature type="domain" description="CDCP1 first CUB" evidence="4">
    <location>
        <begin position="28"/>
        <end position="95"/>
    </location>
</feature>
<dbReference type="InterPro" id="IPR056266">
    <property type="entry name" value="CDCP1_CUB_3rd_6th"/>
</dbReference>
<keyword evidence="2" id="KW-0472">Membrane</keyword>
<evidence type="ECO:0000256" key="1">
    <source>
        <dbReference type="SAM" id="MobiDB-lite"/>
    </source>
</evidence>
<dbReference type="RefSeq" id="XP_005424025.1">
    <property type="nucleotide sequence ID" value="XM_005423968.2"/>
</dbReference>
<evidence type="ECO:0000313" key="7">
    <source>
        <dbReference type="Proteomes" id="UP000504602"/>
    </source>
</evidence>
<dbReference type="PANTHER" id="PTHR14477">
    <property type="entry name" value="CUB DOMAIN-CONTAINING PROTEIN 1"/>
    <property type="match status" value="1"/>
</dbReference>
<dbReference type="CTD" id="64866"/>
<proteinExistence type="predicted"/>
<feature type="compositionally biased region" description="Basic and acidic residues" evidence="1">
    <location>
        <begin position="828"/>
        <end position="837"/>
    </location>
</feature>
<dbReference type="SUPFAM" id="SSF49854">
    <property type="entry name" value="Spermadhesin, CUB domain"/>
    <property type="match status" value="1"/>
</dbReference>
<name>A0A6I9HM67_GEOFO</name>
<keyword evidence="2" id="KW-0812">Transmembrane</keyword>
<feature type="domain" description="CDCP1 fourth CUB" evidence="6">
    <location>
        <begin position="340"/>
        <end position="428"/>
    </location>
</feature>
<sequence>MVVSEMEGKCPSTHTLFQATNAFCAASFTISLHKADNTTVTIKLKPGLQANCRIRMKYVIVSELKIKPGDNVTFTFTCNTPEKYFITEIQKNIDCVSGPCPFGDVHLYPPGLPRLNRTYIWDVKASTKAGLELKFSTSWLRQIEPGETCPDSVSYNINSSIDNATVNIGTFCRNGSVSRVKLLGGVVMSLHLPWHLPLATSGFNIASRASIKRLCIIESILKRESSITLMSPNYPLGFPEDELMTWQFVIPPNLRASVFFHNYSLSNCERKEERVEYYIPGSPSNPEVFKLSDSQPANIAGTFNMSLQGCDQDAQNPGILRLLFQVVVQHPQVDENVTHLVDLSKEKNMTVTIHVEGWPSRTPLMSEPICLICKDPRTCDRALTLTSGAVYRISFLCKDLSQLRITAEKGIGCMDIRWCQKKIYSLSVPKAITRLPIRLHKFNWKLLATDMINVEITSPSLKLQQHIPEQRCNTSYSYSIVSATPETELNVGVFCPGGSIEKIQMRNNITISLKTFGKGFINESIPQDLKMSFVPHIKDECIFTVSPNPKAKVYLQTPNSPYGLPPYVSISWFITVPSKQTARLRFSKDRMGIACETGRAFVNIKEETPGAEEIVRREDELLPQPRNMLHSFWVNVSNCRPVDKTQLALQFWVTLADKQLDLGIILAVVAGAGVLAVIGLTVCCVKKKKKKTQNPMVGVYNDNVNTQMPGRKGSFRKGRQNNESHVYAVIDDAVVYGHLLKESNGSVSPEVDVYRPFDGPIGSMPPSPPPFSFRKDIKCSSNPEEEPLPLMDIDQDTYTFAHQKSGQSEDNGDANKKDKGDTGMPLLENKEQDGLVG</sequence>
<dbReference type="Pfam" id="PF23668">
    <property type="entry name" value="CUB_CDCP1_2"/>
    <property type="match status" value="2"/>
</dbReference>
<dbReference type="InterPro" id="IPR035914">
    <property type="entry name" value="Sperma_CUB_dom_sf"/>
</dbReference>
<dbReference type="InterPro" id="IPR056268">
    <property type="entry name" value="CUB_CDCP1_1st"/>
</dbReference>
<organism evidence="7 8">
    <name type="scientific">Geospiza fortis</name>
    <name type="common">Medium ground-finch</name>
    <dbReference type="NCBI Taxonomy" id="48883"/>
    <lineage>
        <taxon>Eukaryota</taxon>
        <taxon>Metazoa</taxon>
        <taxon>Chordata</taxon>
        <taxon>Craniata</taxon>
        <taxon>Vertebrata</taxon>
        <taxon>Euteleostomi</taxon>
        <taxon>Archelosauria</taxon>
        <taxon>Archosauria</taxon>
        <taxon>Dinosauria</taxon>
        <taxon>Saurischia</taxon>
        <taxon>Theropoda</taxon>
        <taxon>Coelurosauria</taxon>
        <taxon>Aves</taxon>
        <taxon>Neognathae</taxon>
        <taxon>Neoaves</taxon>
        <taxon>Telluraves</taxon>
        <taxon>Australaves</taxon>
        <taxon>Passeriformes</taxon>
        <taxon>Thraupidae</taxon>
        <taxon>Geospiza</taxon>
    </lineage>
</organism>
<dbReference type="InterPro" id="IPR038811">
    <property type="entry name" value="CDCP1"/>
</dbReference>
<dbReference type="InterPro" id="IPR056965">
    <property type="entry name" value="CUB_CDCP1_4th"/>
</dbReference>
<dbReference type="Pfam" id="PF23667">
    <property type="entry name" value="CUB_CDCP1_1"/>
    <property type="match status" value="1"/>
</dbReference>
<dbReference type="Pfam" id="PF25142">
    <property type="entry name" value="CUB_CDCP1_4th"/>
    <property type="match status" value="1"/>
</dbReference>
<feature type="transmembrane region" description="Helical" evidence="2">
    <location>
        <begin position="662"/>
        <end position="685"/>
    </location>
</feature>
<evidence type="ECO:0000313" key="8">
    <source>
        <dbReference type="RefSeq" id="XP_005424025.1"/>
    </source>
</evidence>
<evidence type="ECO:0000259" key="6">
    <source>
        <dbReference type="Pfam" id="PF25142"/>
    </source>
</evidence>
<evidence type="ECO:0000259" key="5">
    <source>
        <dbReference type="Pfam" id="PF23668"/>
    </source>
</evidence>